<name>A0A0C1JUF6_9BACT</name>
<evidence type="ECO:0000313" key="1">
    <source>
        <dbReference type="EMBL" id="KIC70912.1"/>
    </source>
</evidence>
<dbReference type="RefSeq" id="WP_237753559.1">
    <property type="nucleotide sequence ID" value="NZ_JSAN01000129.1"/>
</dbReference>
<organism evidence="1 2">
    <name type="scientific">Candidatus Protochlamydia amoebophila</name>
    <dbReference type="NCBI Taxonomy" id="362787"/>
    <lineage>
        <taxon>Bacteria</taxon>
        <taxon>Pseudomonadati</taxon>
        <taxon>Chlamydiota</taxon>
        <taxon>Chlamydiia</taxon>
        <taxon>Parachlamydiales</taxon>
        <taxon>Parachlamydiaceae</taxon>
        <taxon>Candidatus Protochlamydia</taxon>
    </lineage>
</organism>
<evidence type="ECO:0008006" key="3">
    <source>
        <dbReference type="Google" id="ProtNLM"/>
    </source>
</evidence>
<dbReference type="PATRIC" id="fig|362787.3.peg.1885"/>
<dbReference type="InterPro" id="IPR038622">
    <property type="entry name" value="CDPS_sf"/>
</dbReference>
<dbReference type="Gene3D" id="3.40.50.11710">
    <property type="entry name" value="Cyclodipeptide synthase"/>
    <property type="match status" value="1"/>
</dbReference>
<dbReference type="GO" id="GO:0016755">
    <property type="term" value="F:aminoacyltransferase activity"/>
    <property type="evidence" value="ECO:0007669"/>
    <property type="project" value="InterPro"/>
</dbReference>
<reference evidence="1 2" key="1">
    <citation type="journal article" date="2014" name="Mol. Biol. Evol.">
        <title>Massive expansion of Ubiquitination-related gene families within the Chlamydiae.</title>
        <authorList>
            <person name="Domman D."/>
            <person name="Collingro A."/>
            <person name="Lagkouvardos I."/>
            <person name="Gehre L."/>
            <person name="Weinmaier T."/>
            <person name="Rattei T."/>
            <person name="Subtil A."/>
            <person name="Horn M."/>
        </authorList>
    </citation>
    <scope>NUCLEOTIDE SEQUENCE [LARGE SCALE GENOMIC DNA]</scope>
    <source>
        <strain evidence="1 2">EI2</strain>
    </source>
</reference>
<evidence type="ECO:0000313" key="2">
    <source>
        <dbReference type="Proteomes" id="UP000031465"/>
    </source>
</evidence>
<dbReference type="Proteomes" id="UP000031465">
    <property type="component" value="Unassembled WGS sequence"/>
</dbReference>
<comment type="caution">
    <text evidence="1">The sequence shown here is derived from an EMBL/GenBank/DDBJ whole genome shotgun (WGS) entry which is preliminary data.</text>
</comment>
<gene>
    <name evidence="1" type="ORF">DB44_FG00040</name>
</gene>
<dbReference type="AlphaFoldDB" id="A0A0C1JUF6"/>
<dbReference type="EMBL" id="JSAN01000129">
    <property type="protein sequence ID" value="KIC70912.1"/>
    <property type="molecule type" value="Genomic_DNA"/>
</dbReference>
<proteinExistence type="predicted"/>
<sequence length="238" mass="27839">MNKYTWRKNFTAILSNQKEIIKGKLAFKTEETHWLETEKPVIILVSTHSSFHEKISGDLKMNAFVSTIRNHVKGKITVLLSDRAHINTMSLRFQNDLQKAQEECLIKAHALRNRYQSYFENCNVVYGHSYISQNKNFVSFLKIIESLAENDSTFHELLLKDAESAYSNTFIHLFPDKNLFIKKTREDILAQCASSLVLIDKGYRYQFYPGSSYESLDYLNQVFISQEKQLSWIRVFND</sequence>
<protein>
    <recommendedName>
        <fullName evidence="3">Cyclodipeptide synthase</fullName>
    </recommendedName>
</protein>
<accession>A0A0C1JUF6</accession>